<evidence type="ECO:0000256" key="5">
    <source>
        <dbReference type="RuleBase" id="RU000418"/>
    </source>
</evidence>
<keyword evidence="2" id="KW-0547">Nucleotide-binding</keyword>
<dbReference type="PANTHER" id="PTHR45633">
    <property type="entry name" value="60 KDA HEAT SHOCK PROTEIN, MITOCHONDRIAL"/>
    <property type="match status" value="1"/>
</dbReference>
<dbReference type="InterPro" id="IPR018370">
    <property type="entry name" value="Chaperonin_Cpn60_CS"/>
</dbReference>
<dbReference type="VEuPathDB" id="TrichDB:TRFO_32878"/>
<evidence type="ECO:0000256" key="4">
    <source>
        <dbReference type="ARBA" id="ARBA00023186"/>
    </source>
</evidence>
<dbReference type="InterPro" id="IPR027413">
    <property type="entry name" value="GROEL-like_equatorial_sf"/>
</dbReference>
<dbReference type="SUPFAM" id="SSF54849">
    <property type="entry name" value="GroEL-intermediate domain like"/>
    <property type="match status" value="1"/>
</dbReference>
<keyword evidence="3" id="KW-0067">ATP-binding</keyword>
<dbReference type="PRINTS" id="PR00298">
    <property type="entry name" value="CHAPERONIN60"/>
</dbReference>
<proteinExistence type="inferred from homology"/>
<dbReference type="EMBL" id="MLAK01000955">
    <property type="protein sequence ID" value="OHT00431.1"/>
    <property type="molecule type" value="Genomic_DNA"/>
</dbReference>
<dbReference type="InterPro" id="IPR027410">
    <property type="entry name" value="TCP-1-like_intermed_sf"/>
</dbReference>
<dbReference type="NCBIfam" id="NF009487">
    <property type="entry name" value="PRK12849.1"/>
    <property type="match status" value="1"/>
</dbReference>
<dbReference type="SUPFAM" id="SSF48592">
    <property type="entry name" value="GroEL equatorial domain-like"/>
    <property type="match status" value="1"/>
</dbReference>
<dbReference type="NCBIfam" id="TIGR02348">
    <property type="entry name" value="GroEL"/>
    <property type="match status" value="1"/>
</dbReference>
<dbReference type="InterPro" id="IPR027409">
    <property type="entry name" value="GroEL-like_apical_dom_sf"/>
</dbReference>
<dbReference type="InterPro" id="IPR002423">
    <property type="entry name" value="Cpn60/GroEL/TCP-1"/>
</dbReference>
<protein>
    <submittedName>
        <fullName evidence="6">Hydrogenosomal chaperonin HSP60</fullName>
    </submittedName>
</protein>
<evidence type="ECO:0000256" key="2">
    <source>
        <dbReference type="ARBA" id="ARBA00022741"/>
    </source>
</evidence>
<evidence type="ECO:0000256" key="3">
    <source>
        <dbReference type="ARBA" id="ARBA00022840"/>
    </source>
</evidence>
<dbReference type="GO" id="GO:0140662">
    <property type="term" value="F:ATP-dependent protein folding chaperone"/>
    <property type="evidence" value="ECO:0007669"/>
    <property type="project" value="InterPro"/>
</dbReference>
<name>A0A1J4JMT6_9EUKA</name>
<dbReference type="NCBIfam" id="NF009489">
    <property type="entry name" value="PRK12851.1"/>
    <property type="match status" value="1"/>
</dbReference>
<dbReference type="FunFam" id="3.50.7.10:FF:000001">
    <property type="entry name" value="60 kDa chaperonin"/>
    <property type="match status" value="1"/>
</dbReference>
<evidence type="ECO:0000313" key="7">
    <source>
        <dbReference type="Proteomes" id="UP000179807"/>
    </source>
</evidence>
<dbReference type="RefSeq" id="XP_068353567.1">
    <property type="nucleotide sequence ID" value="XM_068508745.1"/>
</dbReference>
<dbReference type="OrthoDB" id="1733909at2759"/>
<dbReference type="Gene3D" id="3.30.260.10">
    <property type="entry name" value="TCP-1-like chaperonin intermediate domain"/>
    <property type="match status" value="1"/>
</dbReference>
<comment type="caution">
    <text evidence="6">The sequence shown here is derived from an EMBL/GenBank/DDBJ whole genome shotgun (WGS) entry which is preliminary data.</text>
</comment>
<keyword evidence="4" id="KW-0143">Chaperone</keyword>
<dbReference type="NCBIfam" id="NF009488">
    <property type="entry name" value="PRK12850.1"/>
    <property type="match status" value="1"/>
</dbReference>
<evidence type="ECO:0000256" key="1">
    <source>
        <dbReference type="ARBA" id="ARBA00006607"/>
    </source>
</evidence>
<organism evidence="6 7">
    <name type="scientific">Tritrichomonas foetus</name>
    <dbReference type="NCBI Taxonomy" id="1144522"/>
    <lineage>
        <taxon>Eukaryota</taxon>
        <taxon>Metamonada</taxon>
        <taxon>Parabasalia</taxon>
        <taxon>Tritrichomonadida</taxon>
        <taxon>Tritrichomonadidae</taxon>
        <taxon>Tritrichomonas</taxon>
    </lineage>
</organism>
<dbReference type="Gene3D" id="3.50.7.10">
    <property type="entry name" value="GroEL"/>
    <property type="match status" value="1"/>
</dbReference>
<dbReference type="GO" id="GO:0005524">
    <property type="term" value="F:ATP binding"/>
    <property type="evidence" value="ECO:0007669"/>
    <property type="project" value="UniProtKB-KW"/>
</dbReference>
<dbReference type="CDD" id="cd03344">
    <property type="entry name" value="GroEL"/>
    <property type="match status" value="1"/>
</dbReference>
<dbReference type="SUPFAM" id="SSF52029">
    <property type="entry name" value="GroEL apical domain-like"/>
    <property type="match status" value="1"/>
</dbReference>
<dbReference type="InterPro" id="IPR001844">
    <property type="entry name" value="Cpn60/GroEL"/>
</dbReference>
<comment type="similarity">
    <text evidence="1 5">Belongs to the chaperonin (HSP60) family.</text>
</comment>
<dbReference type="AlphaFoldDB" id="A0A1J4JMT6"/>
<gene>
    <name evidence="6" type="primary">HSP60</name>
    <name evidence="6" type="ORF">TRFO_32878</name>
</gene>
<accession>A0A1J4JMT6</accession>
<dbReference type="NCBIfam" id="NF000592">
    <property type="entry name" value="PRK00013.1"/>
    <property type="match status" value="1"/>
</dbReference>
<evidence type="ECO:0000313" key="6">
    <source>
        <dbReference type="EMBL" id="OHT00431.1"/>
    </source>
</evidence>
<dbReference type="Proteomes" id="UP000179807">
    <property type="component" value="Unassembled WGS sequence"/>
</dbReference>
<dbReference type="Gene3D" id="1.10.560.10">
    <property type="entry name" value="GroEL-like equatorial domain"/>
    <property type="match status" value="1"/>
</dbReference>
<reference evidence="6" key="1">
    <citation type="submission" date="2016-10" db="EMBL/GenBank/DDBJ databases">
        <authorList>
            <person name="Benchimol M."/>
            <person name="Almeida L.G."/>
            <person name="Vasconcelos A.T."/>
            <person name="Perreira-Neves A."/>
            <person name="Rosa I.A."/>
            <person name="Tasca T."/>
            <person name="Bogo M.R."/>
            <person name="de Souza W."/>
        </authorList>
    </citation>
    <scope>NUCLEOTIDE SEQUENCE [LARGE SCALE GENOMIC DNA]</scope>
    <source>
        <strain evidence="6">K</strain>
    </source>
</reference>
<keyword evidence="7" id="KW-1185">Reference proteome</keyword>
<dbReference type="GeneID" id="94843449"/>
<dbReference type="Pfam" id="PF00118">
    <property type="entry name" value="Cpn60_TCP1"/>
    <property type="match status" value="1"/>
</dbReference>
<sequence length="526" mass="56363">MLSAVSKFSRAIAHPKELKFGSDITKLLLEGVDKLADAVVATLGPKGRNVMIEQPYGAPKVTKDGVSVAKAIEFDDKWHNMGAQLVISVAQKTNDIAGDGTTTATLLTRELYREAIKALSAGMDQNELRKGMNIAVQTILKELEKLSRKVTTPAEIAQVATISANGDETIGKFIADAFEAVGQEGVITVQTGKTFQHELNVVKGMKIDRGYLTPFFVTDQKNQKCEYENPLVLITDSKISSFQNIAPALEIAVSSNRPLFIIADDVDGDALATLIVNKLRGGLKVVAVKAPGFGDNKKATLQDIAITTNATVVSEDLGLKLDTIKAEQLGSCKKITVSKDEAIIIGGVAKKETVEQRAEEIRLQIKNTDSNYEKEKLTERLAKLTGGVAVINVGGASEIEVSETKDLIEDALNATRAAIQEGIVPGGGVALLNCSKALENIKSENLEQKTGIDIVLHAVRMPIKRIAANAGLSGDVVCDKVLSNGTNTFGYDARNMEYCDMVKKGIIDPTKVVRMELINAVSVASS</sequence>
<dbReference type="GO" id="GO:0042026">
    <property type="term" value="P:protein refolding"/>
    <property type="evidence" value="ECO:0007669"/>
    <property type="project" value="InterPro"/>
</dbReference>
<dbReference type="PROSITE" id="PS00296">
    <property type="entry name" value="CHAPERONINS_CPN60"/>
    <property type="match status" value="1"/>
</dbReference>